<dbReference type="Proteomes" id="UP001156484">
    <property type="component" value="Chromosome"/>
</dbReference>
<organism evidence="1 2">
    <name type="scientific">Rhodococcus sacchari</name>
    <dbReference type="NCBI Taxonomy" id="2962047"/>
    <lineage>
        <taxon>Bacteria</taxon>
        <taxon>Bacillati</taxon>
        <taxon>Actinomycetota</taxon>
        <taxon>Actinomycetes</taxon>
        <taxon>Mycobacteriales</taxon>
        <taxon>Nocardiaceae</taxon>
        <taxon>Rhodococcus</taxon>
    </lineage>
</organism>
<evidence type="ECO:0000313" key="2">
    <source>
        <dbReference type="Proteomes" id="UP001156484"/>
    </source>
</evidence>
<dbReference type="EMBL" id="CP107551">
    <property type="protein sequence ID" value="UYP17702.1"/>
    <property type="molecule type" value="Genomic_DNA"/>
</dbReference>
<keyword evidence="2" id="KW-1185">Reference proteome</keyword>
<reference evidence="1" key="1">
    <citation type="submission" date="2022-10" db="EMBL/GenBank/DDBJ databases">
        <title>Rhodococcus ferula Z13 complete genome.</title>
        <authorList>
            <person name="Long X."/>
            <person name="Zang M."/>
        </authorList>
    </citation>
    <scope>NUCLEOTIDE SEQUENCE</scope>
    <source>
        <strain evidence="1">Z13</strain>
    </source>
</reference>
<accession>A0ACD4DCA7</accession>
<proteinExistence type="predicted"/>
<gene>
    <name evidence="1" type="ORF">OED52_13580</name>
</gene>
<protein>
    <submittedName>
        <fullName evidence="1">Uncharacterized protein</fullName>
    </submittedName>
</protein>
<evidence type="ECO:0000313" key="1">
    <source>
        <dbReference type="EMBL" id="UYP17702.1"/>
    </source>
</evidence>
<name>A0ACD4DCA7_9NOCA</name>
<sequence length="202" mass="22299">MTDPCIDSGSFELVDGTHLRPKDHMQWRHVATNYTPATVLTFDINDGIAKDELLHSVQVQWTNTTPINQYAYALLTRAGSKVILQGNCSGYIQTKAGQTSGVSPADPSSLTAISRFGIGFERGMTALDTAYYVIAESRMAERTMLFGDRVLLTPGETVKFKAELRFMSHYWDYRTPQGGLSETESNLDTGASQLDVFAYPAL</sequence>